<dbReference type="InterPro" id="IPR055066">
    <property type="entry name" value="AASDHPPT_N"/>
</dbReference>
<keyword evidence="5" id="KW-0460">Magnesium</keyword>
<dbReference type="OrthoDB" id="9808281at2"/>
<evidence type="ECO:0000313" key="10">
    <source>
        <dbReference type="Proteomes" id="UP000267017"/>
    </source>
</evidence>
<dbReference type="NCBIfam" id="TIGR00556">
    <property type="entry name" value="pantethn_trn"/>
    <property type="match status" value="1"/>
</dbReference>
<evidence type="ECO:0000256" key="5">
    <source>
        <dbReference type="ARBA" id="ARBA00022842"/>
    </source>
</evidence>
<comment type="similarity">
    <text evidence="2">Belongs to the P-Pant transferase superfamily. Gsp/Sfp/HetI/AcpT family.</text>
</comment>
<evidence type="ECO:0000313" key="9">
    <source>
        <dbReference type="EMBL" id="RRJ67075.1"/>
    </source>
</evidence>
<gene>
    <name evidence="9" type="ORF">EHV15_32235</name>
</gene>
<dbReference type="Proteomes" id="UP000267017">
    <property type="component" value="Unassembled WGS sequence"/>
</dbReference>
<feature type="domain" description="4'-phosphopantetheinyl transferase" evidence="7">
    <location>
        <begin position="106"/>
        <end position="213"/>
    </location>
</feature>
<evidence type="ECO:0000256" key="6">
    <source>
        <dbReference type="ARBA" id="ARBA00023194"/>
    </source>
</evidence>
<evidence type="ECO:0000256" key="4">
    <source>
        <dbReference type="ARBA" id="ARBA00022723"/>
    </source>
</evidence>
<sequence>MSTVHIEAIQFTHSVNNKDFDHCIRILPLFVQQKILRYVKQEDRDRALVGALLGRTLASQQSNLSVEEIEIDHTKYGKPYYINPSCLQFNISHSGNWVVGVVDHRPIGIDVECIKPIDFEIARRFFAATEWFQLLALEGQEKLSRFYDIWTLKESYIKAMGKGLSIPLDSFFIQILPEKIKLFLFLSEMQEFIEDQSWYFQQYSLDKAYRFSVCAAHNNFADTVMIRSVEEFLNGLMK</sequence>
<name>A0A3P3U9P3_9BACL</name>
<evidence type="ECO:0000256" key="2">
    <source>
        <dbReference type="ARBA" id="ARBA00010990"/>
    </source>
</evidence>
<dbReference type="GO" id="GO:0017000">
    <property type="term" value="P:antibiotic biosynthetic process"/>
    <property type="evidence" value="ECO:0007669"/>
    <property type="project" value="UniProtKB-KW"/>
</dbReference>
<dbReference type="GO" id="GO:0005829">
    <property type="term" value="C:cytosol"/>
    <property type="evidence" value="ECO:0007669"/>
    <property type="project" value="TreeGrafter"/>
</dbReference>
<dbReference type="AlphaFoldDB" id="A0A3P3U9P3"/>
<keyword evidence="6" id="KW-0045">Antibiotic biosynthesis</keyword>
<organism evidence="9 10">
    <name type="scientific">Paenibacillus oralis</name>
    <dbReference type="NCBI Taxonomy" id="2490856"/>
    <lineage>
        <taxon>Bacteria</taxon>
        <taxon>Bacillati</taxon>
        <taxon>Bacillota</taxon>
        <taxon>Bacilli</taxon>
        <taxon>Bacillales</taxon>
        <taxon>Paenibacillaceae</taxon>
        <taxon>Paenibacillus</taxon>
    </lineage>
</organism>
<accession>A0A3P3U9P3</accession>
<dbReference type="PANTHER" id="PTHR12215">
    <property type="entry name" value="PHOSPHOPANTETHEINE TRANSFERASE"/>
    <property type="match status" value="1"/>
</dbReference>
<protein>
    <submittedName>
        <fullName evidence="9">4'-phosphopantetheinyl transferase superfamily protein</fullName>
    </submittedName>
</protein>
<dbReference type="GO" id="GO:0006633">
    <property type="term" value="P:fatty acid biosynthetic process"/>
    <property type="evidence" value="ECO:0007669"/>
    <property type="project" value="InterPro"/>
</dbReference>
<dbReference type="EMBL" id="RRCN01000001">
    <property type="protein sequence ID" value="RRJ67075.1"/>
    <property type="molecule type" value="Genomic_DNA"/>
</dbReference>
<dbReference type="Gene3D" id="3.90.470.20">
    <property type="entry name" value="4'-phosphopantetheinyl transferase domain"/>
    <property type="match status" value="2"/>
</dbReference>
<dbReference type="GO" id="GO:0019878">
    <property type="term" value="P:lysine biosynthetic process via aminoadipic acid"/>
    <property type="evidence" value="ECO:0007669"/>
    <property type="project" value="TreeGrafter"/>
</dbReference>
<feature type="domain" description="4'-phosphopantetheinyl transferase N-terminal" evidence="8">
    <location>
        <begin position="17"/>
        <end position="100"/>
    </location>
</feature>
<keyword evidence="4" id="KW-0479">Metal-binding</keyword>
<dbReference type="InterPro" id="IPR008278">
    <property type="entry name" value="4-PPantetheinyl_Trfase_dom"/>
</dbReference>
<dbReference type="Pfam" id="PF22624">
    <property type="entry name" value="AASDHPPT_N"/>
    <property type="match status" value="1"/>
</dbReference>
<dbReference type="InterPro" id="IPR050559">
    <property type="entry name" value="P-Pant_transferase_sf"/>
</dbReference>
<dbReference type="SUPFAM" id="SSF56214">
    <property type="entry name" value="4'-phosphopantetheinyl transferase"/>
    <property type="match status" value="2"/>
</dbReference>
<dbReference type="GO" id="GO:0008897">
    <property type="term" value="F:holo-[acyl-carrier-protein] synthase activity"/>
    <property type="evidence" value="ECO:0007669"/>
    <property type="project" value="InterPro"/>
</dbReference>
<keyword evidence="3 9" id="KW-0808">Transferase</keyword>
<dbReference type="GO" id="GO:0000287">
    <property type="term" value="F:magnesium ion binding"/>
    <property type="evidence" value="ECO:0007669"/>
    <property type="project" value="InterPro"/>
</dbReference>
<keyword evidence="10" id="KW-1185">Reference proteome</keyword>
<dbReference type="InterPro" id="IPR037143">
    <property type="entry name" value="4-PPantetheinyl_Trfase_dom_sf"/>
</dbReference>
<reference evidence="9 10" key="1">
    <citation type="submission" date="2018-11" db="EMBL/GenBank/DDBJ databases">
        <title>Genome sequencing of Paenibacillus sp. KCOM 3021 (= ChDC PVNT-B20).</title>
        <authorList>
            <person name="Kook J.-K."/>
            <person name="Park S.-N."/>
            <person name="Lim Y.K."/>
        </authorList>
    </citation>
    <scope>NUCLEOTIDE SEQUENCE [LARGE SCALE GENOMIC DNA]</scope>
    <source>
        <strain evidence="9 10">KCOM 3021</strain>
    </source>
</reference>
<dbReference type="PANTHER" id="PTHR12215:SF10">
    <property type="entry name" value="L-AMINOADIPATE-SEMIALDEHYDE DEHYDROGENASE-PHOSPHOPANTETHEINYL TRANSFERASE"/>
    <property type="match status" value="1"/>
</dbReference>
<dbReference type="Pfam" id="PF01648">
    <property type="entry name" value="ACPS"/>
    <property type="match status" value="1"/>
</dbReference>
<evidence type="ECO:0000256" key="1">
    <source>
        <dbReference type="ARBA" id="ARBA00001946"/>
    </source>
</evidence>
<comment type="caution">
    <text evidence="9">The sequence shown here is derived from an EMBL/GenBank/DDBJ whole genome shotgun (WGS) entry which is preliminary data.</text>
</comment>
<comment type="cofactor">
    <cofactor evidence="1">
        <name>Mg(2+)</name>
        <dbReference type="ChEBI" id="CHEBI:18420"/>
    </cofactor>
</comment>
<evidence type="ECO:0000256" key="3">
    <source>
        <dbReference type="ARBA" id="ARBA00022679"/>
    </source>
</evidence>
<evidence type="ECO:0000259" key="8">
    <source>
        <dbReference type="Pfam" id="PF22624"/>
    </source>
</evidence>
<evidence type="ECO:0000259" key="7">
    <source>
        <dbReference type="Pfam" id="PF01648"/>
    </source>
</evidence>
<proteinExistence type="inferred from homology"/>
<dbReference type="InterPro" id="IPR004568">
    <property type="entry name" value="Ppantetheine-prot_Trfase_dom"/>
</dbReference>